<dbReference type="EMBL" id="JAWNGA010000005">
    <property type="protein sequence ID" value="MDY5132919.1"/>
    <property type="molecule type" value="Genomic_DNA"/>
</dbReference>
<dbReference type="RefSeq" id="WP_320755140.1">
    <property type="nucleotide sequence ID" value="NZ_JAWNGA010000005.1"/>
</dbReference>
<organism evidence="2 3">
    <name type="scientific">Actinotignum urinale</name>
    <dbReference type="NCBI Taxonomy" id="190146"/>
    <lineage>
        <taxon>Bacteria</taxon>
        <taxon>Bacillati</taxon>
        <taxon>Actinomycetota</taxon>
        <taxon>Actinomycetes</taxon>
        <taxon>Actinomycetales</taxon>
        <taxon>Actinomycetaceae</taxon>
        <taxon>Actinotignum</taxon>
    </lineage>
</organism>
<name>A0ABU5G6D9_9ACTO</name>
<dbReference type="Gene3D" id="1.20.58.2040">
    <property type="match status" value="1"/>
</dbReference>
<evidence type="ECO:0000259" key="1">
    <source>
        <dbReference type="Pfam" id="PF12008"/>
    </source>
</evidence>
<protein>
    <recommendedName>
        <fullName evidence="1">Type I restriction enzyme R protein C-terminal domain-containing protein</fullName>
    </recommendedName>
</protein>
<proteinExistence type="predicted"/>
<dbReference type="Pfam" id="PF12008">
    <property type="entry name" value="EcoR124_C"/>
    <property type="match status" value="1"/>
</dbReference>
<evidence type="ECO:0000313" key="2">
    <source>
        <dbReference type="EMBL" id="MDY5132919.1"/>
    </source>
</evidence>
<comment type="caution">
    <text evidence="2">The sequence shown here is derived from an EMBL/GenBank/DDBJ whole genome shotgun (WGS) entry which is preliminary data.</text>
</comment>
<evidence type="ECO:0000313" key="3">
    <source>
        <dbReference type="Proteomes" id="UP001275049"/>
    </source>
</evidence>
<feature type="domain" description="Type I restriction enzyme R protein C-terminal" evidence="1">
    <location>
        <begin position="15"/>
        <end position="237"/>
    </location>
</feature>
<keyword evidence="3" id="KW-1185">Reference proteome</keyword>
<gene>
    <name evidence="2" type="ORF">R6G86_04060</name>
</gene>
<dbReference type="Proteomes" id="UP001275049">
    <property type="component" value="Unassembled WGS sequence"/>
</dbReference>
<reference evidence="2 3" key="1">
    <citation type="submission" date="2023-10" db="EMBL/GenBank/DDBJ databases">
        <title>Whole Genome based description of the genera Actinobaculum and Actinotignum reveals a complex phylogenetic relationship within the species included in the genus Actinotignum.</title>
        <authorList>
            <person name="Jensen C.S."/>
            <person name="Dargis R."/>
            <person name="Kemp M."/>
            <person name="Christensen J.J."/>
        </authorList>
    </citation>
    <scope>NUCLEOTIDE SEQUENCE [LARGE SCALE GENOMIC DNA]</scope>
    <source>
        <strain evidence="2 3">SLA_B974</strain>
    </source>
</reference>
<dbReference type="InterPro" id="IPR022625">
    <property type="entry name" value="TypeI_RM_Rsu_C"/>
</dbReference>
<sequence length="240" mass="28227">MNNELRRWNPGSLPASETEQEQFIQTFGGLLRLRNILQVFDEFEEQDPLSARDLQDYQSVYLELYRARRRNSDEAEEINDDLTFEIELIKLVEVNVDYILMLVEKYHDQHEARESEEVRAEILRAVKSSPTLQNKLDLIEQFLEKVSPTGDISQEWREYIEEQKELKLTTLVAEENLKPDETKAFVEAMFRRGRLETGGIEIENLLPNVPLFGATAEDRASLRQRVVEKLQTLFDRFYVL</sequence>
<accession>A0ABU5G6D9</accession>